<evidence type="ECO:0000256" key="3">
    <source>
        <dbReference type="ARBA" id="ARBA00023163"/>
    </source>
</evidence>
<evidence type="ECO:0000256" key="2">
    <source>
        <dbReference type="ARBA" id="ARBA00023125"/>
    </source>
</evidence>
<dbReference type="Pfam" id="PF00440">
    <property type="entry name" value="TetR_N"/>
    <property type="match status" value="1"/>
</dbReference>
<dbReference type="InterPro" id="IPR050109">
    <property type="entry name" value="HTH-type_TetR-like_transc_reg"/>
</dbReference>
<dbReference type="Gene3D" id="1.10.357.10">
    <property type="entry name" value="Tetracycline Repressor, domain 2"/>
    <property type="match status" value="1"/>
</dbReference>
<gene>
    <name evidence="6" type="ORF">FYJ45_23435</name>
</gene>
<name>A0A6N7W728_9FIRM</name>
<keyword evidence="2 4" id="KW-0238">DNA-binding</keyword>
<keyword evidence="1" id="KW-0805">Transcription regulation</keyword>
<evidence type="ECO:0000313" key="7">
    <source>
        <dbReference type="Proteomes" id="UP000436047"/>
    </source>
</evidence>
<comment type="caution">
    <text evidence="6">The sequence shown here is derived from an EMBL/GenBank/DDBJ whole genome shotgun (WGS) entry which is preliminary data.</text>
</comment>
<feature type="domain" description="HTH tetR-type" evidence="5">
    <location>
        <begin position="50"/>
        <end position="110"/>
    </location>
</feature>
<sequence length="268" mass="31264">MQSVYHSALLASFVVRRKFPWWRNIIDFSHEDAYNINEQFIQWRGAINLNQRIKDIADAATRLFLQQGYAKTQISHIAKAVGVSVGTIYLDFTGKKEIMHFILKCTVDPGFMEREFERPITDDLFTGLEDEIIALFEKSGNEFAAHLQNGIADYDFETLISDAFDILARYAVGCLFIEKNQFDFKNLAQHYMTYRRKFLDTMMGYIRAFIEQGTVRPLEHLELSTTLIIEILSWWAMDIRYTSFETKDIPMDLAKQICMDNIVAAYKR</sequence>
<dbReference type="InterPro" id="IPR009057">
    <property type="entry name" value="Homeodomain-like_sf"/>
</dbReference>
<dbReference type="PROSITE" id="PS50977">
    <property type="entry name" value="HTH_TETR_2"/>
    <property type="match status" value="1"/>
</dbReference>
<keyword evidence="7" id="KW-1185">Reference proteome</keyword>
<dbReference type="GO" id="GO:0003700">
    <property type="term" value="F:DNA-binding transcription factor activity"/>
    <property type="evidence" value="ECO:0007669"/>
    <property type="project" value="TreeGrafter"/>
</dbReference>
<dbReference type="Proteomes" id="UP000436047">
    <property type="component" value="Unassembled WGS sequence"/>
</dbReference>
<dbReference type="AlphaFoldDB" id="A0A6N7W728"/>
<evidence type="ECO:0000256" key="1">
    <source>
        <dbReference type="ARBA" id="ARBA00023015"/>
    </source>
</evidence>
<evidence type="ECO:0000313" key="6">
    <source>
        <dbReference type="EMBL" id="MSS91081.1"/>
    </source>
</evidence>
<feature type="DNA-binding region" description="H-T-H motif" evidence="4">
    <location>
        <begin position="73"/>
        <end position="92"/>
    </location>
</feature>
<protein>
    <submittedName>
        <fullName evidence="6">TetR/AcrR family transcriptional regulator</fullName>
    </submittedName>
</protein>
<dbReference type="SUPFAM" id="SSF46689">
    <property type="entry name" value="Homeodomain-like"/>
    <property type="match status" value="1"/>
</dbReference>
<evidence type="ECO:0000256" key="4">
    <source>
        <dbReference type="PROSITE-ProRule" id="PRU00335"/>
    </source>
</evidence>
<evidence type="ECO:0000259" key="5">
    <source>
        <dbReference type="PROSITE" id="PS50977"/>
    </source>
</evidence>
<dbReference type="EMBL" id="VUMI01000055">
    <property type="protein sequence ID" value="MSS91081.1"/>
    <property type="molecule type" value="Genomic_DNA"/>
</dbReference>
<dbReference type="GeneID" id="86055968"/>
<dbReference type="PRINTS" id="PR00455">
    <property type="entry name" value="HTHTETR"/>
</dbReference>
<keyword evidence="3" id="KW-0804">Transcription</keyword>
<dbReference type="PANTHER" id="PTHR30055">
    <property type="entry name" value="HTH-TYPE TRANSCRIPTIONAL REGULATOR RUTR"/>
    <property type="match status" value="1"/>
</dbReference>
<reference evidence="6 7" key="1">
    <citation type="submission" date="2019-08" db="EMBL/GenBank/DDBJ databases">
        <title>In-depth cultivation of the pig gut microbiome towards novel bacterial diversity and tailored functional studies.</title>
        <authorList>
            <person name="Wylensek D."/>
            <person name="Hitch T.C.A."/>
            <person name="Clavel T."/>
        </authorList>
    </citation>
    <scope>NUCLEOTIDE SEQUENCE [LARGE SCALE GENOMIC DNA]</scope>
    <source>
        <strain evidence="6 7">WCA-389-WT-23B</strain>
    </source>
</reference>
<organism evidence="6 7">
    <name type="scientific">Eisenbergiella porci</name>
    <dbReference type="NCBI Taxonomy" id="2652274"/>
    <lineage>
        <taxon>Bacteria</taxon>
        <taxon>Bacillati</taxon>
        <taxon>Bacillota</taxon>
        <taxon>Clostridia</taxon>
        <taxon>Lachnospirales</taxon>
        <taxon>Lachnospiraceae</taxon>
        <taxon>Eisenbergiella</taxon>
    </lineage>
</organism>
<dbReference type="GO" id="GO:0000976">
    <property type="term" value="F:transcription cis-regulatory region binding"/>
    <property type="evidence" value="ECO:0007669"/>
    <property type="project" value="TreeGrafter"/>
</dbReference>
<accession>A0A6N7W728</accession>
<dbReference type="PANTHER" id="PTHR30055:SF234">
    <property type="entry name" value="HTH-TYPE TRANSCRIPTIONAL REGULATOR BETI"/>
    <property type="match status" value="1"/>
</dbReference>
<dbReference type="RefSeq" id="WP_154467454.1">
    <property type="nucleotide sequence ID" value="NZ_VUMI01000055.1"/>
</dbReference>
<dbReference type="InterPro" id="IPR001647">
    <property type="entry name" value="HTH_TetR"/>
</dbReference>
<proteinExistence type="predicted"/>